<keyword evidence="2" id="KW-1185">Reference proteome</keyword>
<dbReference type="OrthoDB" id="6250351at2759"/>
<dbReference type="EMBL" id="UYRU01042120">
    <property type="protein sequence ID" value="VDK72897.1"/>
    <property type="molecule type" value="Genomic_DNA"/>
</dbReference>
<name>A0A3P6SKR4_DIBLA</name>
<proteinExistence type="predicted"/>
<organism evidence="1 2">
    <name type="scientific">Dibothriocephalus latus</name>
    <name type="common">Fish tapeworm</name>
    <name type="synonym">Diphyllobothrium latum</name>
    <dbReference type="NCBI Taxonomy" id="60516"/>
    <lineage>
        <taxon>Eukaryota</taxon>
        <taxon>Metazoa</taxon>
        <taxon>Spiralia</taxon>
        <taxon>Lophotrochozoa</taxon>
        <taxon>Platyhelminthes</taxon>
        <taxon>Cestoda</taxon>
        <taxon>Eucestoda</taxon>
        <taxon>Diphyllobothriidea</taxon>
        <taxon>Diphyllobothriidae</taxon>
        <taxon>Dibothriocephalus</taxon>
    </lineage>
</organism>
<dbReference type="Proteomes" id="UP000281553">
    <property type="component" value="Unassembled WGS sequence"/>
</dbReference>
<gene>
    <name evidence="1" type="ORF">DILT_LOCUS2450</name>
</gene>
<protein>
    <recommendedName>
        <fullName evidence="3">Trichohyalin-plectin-homology domain-containing protein</fullName>
    </recommendedName>
</protein>
<reference evidence="1 2" key="1">
    <citation type="submission" date="2018-11" db="EMBL/GenBank/DDBJ databases">
        <authorList>
            <consortium name="Pathogen Informatics"/>
        </authorList>
    </citation>
    <scope>NUCLEOTIDE SEQUENCE [LARGE SCALE GENOMIC DNA]</scope>
</reference>
<accession>A0A3P6SKR4</accession>
<evidence type="ECO:0008006" key="3">
    <source>
        <dbReference type="Google" id="ProtNLM"/>
    </source>
</evidence>
<dbReference type="AlphaFoldDB" id="A0A3P6SKR4"/>
<evidence type="ECO:0000313" key="1">
    <source>
        <dbReference type="EMBL" id="VDK72897.1"/>
    </source>
</evidence>
<sequence>MGREEWNNVLKGKVMEFRGITTNPHQAAQDREQLLHDRRVEKAEHDRMIWEGLRSTESVQPYITRRMLEAQSQDCKLLNEMKQKEISEIMIKKNAEIEQKLGFFLDRQHFEEESRAKRTVALRQNDPELMKFARAVRSRAVGIMQRSQAIATELKRKMKKAEEDRIEREWMDALIASEQERECQERIAKYKVKQEFAKCVHDQLRDKMTLRCGDFQKEKHRCETVVAKELAELQAEKDLALKRKLELRDIFLAELERRRQARKDANKGEHEFILKKQQEMQEIEDFKDYKKDNYMFETRSTSRLSLVSALTPLSTKSCVLSYQVRAADQLVALKAAHDEELHSRAEKAAEQMAIDKTVLHSSMERDDIFREPFERLEREADAESTRVYLEACDRQNELYKHRDELRRQNGLDTGECLRVSEFCIIKTCKLVRPSQTKMSTICPRAGTVTVVRHSESRRAAIYPTLNPLNCI</sequence>
<evidence type="ECO:0000313" key="2">
    <source>
        <dbReference type="Proteomes" id="UP000281553"/>
    </source>
</evidence>